<evidence type="ECO:0000313" key="2">
    <source>
        <dbReference type="Proteomes" id="UP000184731"/>
    </source>
</evidence>
<dbReference type="OrthoDB" id="6547625at2"/>
<keyword evidence="2" id="KW-1185">Reference proteome</keyword>
<gene>
    <name evidence="1" type="ORF">AXG55_14575</name>
</gene>
<evidence type="ECO:0000313" key="1">
    <source>
        <dbReference type="EMBL" id="APJ05244.1"/>
    </source>
</evidence>
<keyword evidence="1" id="KW-0614">Plasmid</keyword>
<reference evidence="1 2" key="1">
    <citation type="submission" date="2016-10" db="EMBL/GenBank/DDBJ databases">
        <title>Silvanigrella aquatica sp. nov., isolated from a freshwater lake located in the Black Forest, Germany, description of Silvanigrellaceae fam. nov., Silvanigrellales ord. nov., reclassification of the order Bdellovibrionales in the class Oligoflexia, reclassification of the families Bacteriovoracaceae and Halobacteriovoraceae in the new order Bacteriovoracales ord. nov., and reclassification of the family Pseudobacteriovoracaceae in the order Oligoflexiales.</title>
        <authorList>
            <person name="Hahn M.W."/>
            <person name="Schmidt J."/>
            <person name="Koll U."/>
            <person name="Rohde M."/>
            <person name="Verbag S."/>
            <person name="Pitt A."/>
            <person name="Nakai R."/>
            <person name="Naganuma T."/>
            <person name="Lang E."/>
        </authorList>
    </citation>
    <scope>NUCLEOTIDE SEQUENCE [LARGE SCALE GENOMIC DNA]</scope>
    <source>
        <strain evidence="1 2">MWH-Nonnen-W8red</strain>
        <plasmid evidence="2">Plasmid pnonnen1</plasmid>
    </source>
</reference>
<name>A0A1L4D4W9_9BACT</name>
<dbReference type="Proteomes" id="UP000184731">
    <property type="component" value="Plasmid pnonnen1"/>
</dbReference>
<dbReference type="RefSeq" id="WP_148698908.1">
    <property type="nucleotide sequence ID" value="NZ_CP017835.1"/>
</dbReference>
<dbReference type="KEGG" id="saqi:AXG55_14575"/>
<dbReference type="AlphaFoldDB" id="A0A1L4D4W9"/>
<sequence length="115" mass="13519">MKIVRIPSIQDQKSFLKRQSLSTSDEYEIEIPNSWKVFERGYISPSPEEIRTTFKGFSSTQLAKMLGLSDGRVIRRWKSGESEIPYSAWRLFLIITERVVDLNEDRSLFEEKNKE</sequence>
<dbReference type="EMBL" id="CP017835">
    <property type="protein sequence ID" value="APJ05244.1"/>
    <property type="molecule type" value="Genomic_DNA"/>
</dbReference>
<proteinExistence type="predicted"/>
<accession>A0A1L4D4W9</accession>
<organism evidence="1 2">
    <name type="scientific">Silvanigrella aquatica</name>
    <dbReference type="NCBI Taxonomy" id="1915309"/>
    <lineage>
        <taxon>Bacteria</taxon>
        <taxon>Pseudomonadati</taxon>
        <taxon>Bdellovibrionota</taxon>
        <taxon>Oligoflexia</taxon>
        <taxon>Silvanigrellales</taxon>
        <taxon>Silvanigrellaceae</taxon>
        <taxon>Silvanigrella</taxon>
    </lineage>
</organism>
<protein>
    <submittedName>
        <fullName evidence="1">Uncharacterized protein</fullName>
    </submittedName>
</protein>
<geneLocation type="plasmid" evidence="2">
    <name>pnonnen1</name>
</geneLocation>